<gene>
    <name evidence="1" type="ORF">N0V83_008750</name>
</gene>
<dbReference type="EMBL" id="JAPEUY010000016">
    <property type="protein sequence ID" value="KAJ4365132.1"/>
    <property type="molecule type" value="Genomic_DNA"/>
</dbReference>
<name>A0A9W9CJ26_9PLEO</name>
<evidence type="ECO:0000313" key="2">
    <source>
        <dbReference type="Proteomes" id="UP001140560"/>
    </source>
</evidence>
<evidence type="ECO:0000313" key="1">
    <source>
        <dbReference type="EMBL" id="KAJ4365132.1"/>
    </source>
</evidence>
<organism evidence="1 2">
    <name type="scientific">Neocucurbitaria cava</name>
    <dbReference type="NCBI Taxonomy" id="798079"/>
    <lineage>
        <taxon>Eukaryota</taxon>
        <taxon>Fungi</taxon>
        <taxon>Dikarya</taxon>
        <taxon>Ascomycota</taxon>
        <taxon>Pezizomycotina</taxon>
        <taxon>Dothideomycetes</taxon>
        <taxon>Pleosporomycetidae</taxon>
        <taxon>Pleosporales</taxon>
        <taxon>Pleosporineae</taxon>
        <taxon>Cucurbitariaceae</taxon>
        <taxon>Neocucurbitaria</taxon>
    </lineage>
</organism>
<reference evidence="1" key="1">
    <citation type="submission" date="2022-10" db="EMBL/GenBank/DDBJ databases">
        <title>Tapping the CABI collections for fungal endophytes: first genome assemblies for Collariella, Neodidymelliopsis, Ascochyta clinopodiicola, Didymella pomorum, Didymosphaeria variabile, Neocosmospora piperis and Neocucurbitaria cava.</title>
        <authorList>
            <person name="Hill R."/>
        </authorList>
    </citation>
    <scope>NUCLEOTIDE SEQUENCE</scope>
    <source>
        <strain evidence="1">IMI 356814</strain>
    </source>
</reference>
<keyword evidence="2" id="KW-1185">Reference proteome</keyword>
<comment type="caution">
    <text evidence="1">The sequence shown here is derived from an EMBL/GenBank/DDBJ whole genome shotgun (WGS) entry which is preliminary data.</text>
</comment>
<dbReference type="OrthoDB" id="3673440at2759"/>
<sequence>MSRPYFNRISKDLTLPYIDTRIKRKEITAAIELLLRRDAITIQAISLHDPENQFLSLPPEIRNKIYTSALDIGSLPASRTRVPHNSELPNGERRSANVLCLCKQISVEASSLAEAFDIAYIPVLSSINYAELISNVMRHGPSSLSSIQRTILAGLAIFKHIHLHLHIGYRMSSDVSDEEPYLDTRAAYTYGRIRQALLIYTCASTFISQGLGKGSIKRKTIVHFDHLFSDWCHMLVMADCYKFKHLARIMGEDKHTDWEVRYYVHTGGQVKERYWSLWDRCLTMHYESLEKECSNFPNIKLVAEVYGEKTWSLEGKAAGATRSITPSSTLWPSWPDDVPWRRFERVRSDEAVLPEDNA</sequence>
<proteinExistence type="predicted"/>
<protein>
    <submittedName>
        <fullName evidence="1">Uncharacterized protein</fullName>
    </submittedName>
</protein>
<dbReference type="Proteomes" id="UP001140560">
    <property type="component" value="Unassembled WGS sequence"/>
</dbReference>
<dbReference type="AlphaFoldDB" id="A0A9W9CJ26"/>
<accession>A0A9W9CJ26</accession>